<protein>
    <submittedName>
        <fullName evidence="1">Uncharacterized protein</fullName>
    </submittedName>
</protein>
<evidence type="ECO:0000313" key="2">
    <source>
        <dbReference type="Proteomes" id="UP000317318"/>
    </source>
</evidence>
<organism evidence="1 2">
    <name type="scientific">Stratiformator vulcanicus</name>
    <dbReference type="NCBI Taxonomy" id="2527980"/>
    <lineage>
        <taxon>Bacteria</taxon>
        <taxon>Pseudomonadati</taxon>
        <taxon>Planctomycetota</taxon>
        <taxon>Planctomycetia</taxon>
        <taxon>Planctomycetales</taxon>
        <taxon>Planctomycetaceae</taxon>
        <taxon>Stratiformator</taxon>
    </lineage>
</organism>
<reference evidence="1 2" key="1">
    <citation type="submission" date="2019-02" db="EMBL/GenBank/DDBJ databases">
        <title>Deep-cultivation of Planctomycetes and their phenomic and genomic characterization uncovers novel biology.</title>
        <authorList>
            <person name="Wiegand S."/>
            <person name="Jogler M."/>
            <person name="Boedeker C."/>
            <person name="Pinto D."/>
            <person name="Vollmers J."/>
            <person name="Rivas-Marin E."/>
            <person name="Kohn T."/>
            <person name="Peeters S.H."/>
            <person name="Heuer A."/>
            <person name="Rast P."/>
            <person name="Oberbeckmann S."/>
            <person name="Bunk B."/>
            <person name="Jeske O."/>
            <person name="Meyerdierks A."/>
            <person name="Storesund J.E."/>
            <person name="Kallscheuer N."/>
            <person name="Luecker S."/>
            <person name="Lage O.M."/>
            <person name="Pohl T."/>
            <person name="Merkel B.J."/>
            <person name="Hornburger P."/>
            <person name="Mueller R.-W."/>
            <person name="Bruemmer F."/>
            <person name="Labrenz M."/>
            <person name="Spormann A.M."/>
            <person name="Op den Camp H."/>
            <person name="Overmann J."/>
            <person name="Amann R."/>
            <person name="Jetten M.S.M."/>
            <person name="Mascher T."/>
            <person name="Medema M.H."/>
            <person name="Devos D.P."/>
            <person name="Kaster A.-K."/>
            <person name="Ovreas L."/>
            <person name="Rohde M."/>
            <person name="Galperin M.Y."/>
            <person name="Jogler C."/>
        </authorList>
    </citation>
    <scope>NUCLEOTIDE SEQUENCE [LARGE SCALE GENOMIC DNA]</scope>
    <source>
        <strain evidence="1 2">Pan189</strain>
    </source>
</reference>
<gene>
    <name evidence="1" type="ORF">Pan189_27850</name>
</gene>
<name>A0A517R3D4_9PLAN</name>
<dbReference type="Proteomes" id="UP000317318">
    <property type="component" value="Chromosome"/>
</dbReference>
<keyword evidence="2" id="KW-1185">Reference proteome</keyword>
<dbReference type="KEGG" id="svp:Pan189_27850"/>
<evidence type="ECO:0000313" key="1">
    <source>
        <dbReference type="EMBL" id="QDT38392.1"/>
    </source>
</evidence>
<dbReference type="AlphaFoldDB" id="A0A517R3D4"/>
<sequence>MNGYISFGGRDKREYCFFPRPFGETLPSEPGVYAITRASREDGAWHHEVLSVGCTENIAEVLKNHPCIECLDAHGANTICIRIEQSAPHCSSLACELIESLSPPCQPTEDEVIERW</sequence>
<accession>A0A517R3D4</accession>
<dbReference type="EMBL" id="CP036268">
    <property type="protein sequence ID" value="QDT38392.1"/>
    <property type="molecule type" value="Genomic_DNA"/>
</dbReference>
<proteinExistence type="predicted"/>